<sequence>MHRIILLILISVLVISCTRNEQGLPPGLRGGGFKISNLQEHQFVLDGMSELSIPYEIGKDGMVNFMQNDKAAVLGLIRKARYGQQLRSNVFESTIVFDQQHFELLKAAFEAENIPYRDETLQGARRVEWVQTYGPQVDLIIQQVGFERAKGYN</sequence>
<protein>
    <submittedName>
        <fullName evidence="1">Uncharacterized protein</fullName>
    </submittedName>
</protein>
<dbReference type="PROSITE" id="PS51257">
    <property type="entry name" value="PROKAR_LIPOPROTEIN"/>
    <property type="match status" value="1"/>
</dbReference>
<accession>A0A369WNQ7</accession>
<dbReference type="AlphaFoldDB" id="A0A369WNQ7"/>
<proteinExistence type="predicted"/>
<name>A0A369WNQ7_9GAMM</name>
<evidence type="ECO:0000313" key="2">
    <source>
        <dbReference type="Proteomes" id="UP000253769"/>
    </source>
</evidence>
<dbReference type="EMBL" id="QQOH01000002">
    <property type="protein sequence ID" value="RDE22853.1"/>
    <property type="molecule type" value="Genomic_DNA"/>
</dbReference>
<gene>
    <name evidence="1" type="ORF">DV711_09830</name>
</gene>
<reference evidence="1 2" key="1">
    <citation type="submission" date="2018-07" db="EMBL/GenBank/DDBJ databases">
        <title>Motiliproteus coralliicola sp. nov., a bacterium isolated from Coral.</title>
        <authorList>
            <person name="Wang G."/>
        </authorList>
    </citation>
    <scope>NUCLEOTIDE SEQUENCE [LARGE SCALE GENOMIC DNA]</scope>
    <source>
        <strain evidence="1 2">C34</strain>
    </source>
</reference>
<keyword evidence="2" id="KW-1185">Reference proteome</keyword>
<dbReference type="Proteomes" id="UP000253769">
    <property type="component" value="Unassembled WGS sequence"/>
</dbReference>
<evidence type="ECO:0000313" key="1">
    <source>
        <dbReference type="EMBL" id="RDE22853.1"/>
    </source>
</evidence>
<comment type="caution">
    <text evidence="1">The sequence shown here is derived from an EMBL/GenBank/DDBJ whole genome shotgun (WGS) entry which is preliminary data.</text>
</comment>
<organism evidence="1 2">
    <name type="scientific">Motiliproteus coralliicola</name>
    <dbReference type="NCBI Taxonomy" id="2283196"/>
    <lineage>
        <taxon>Bacteria</taxon>
        <taxon>Pseudomonadati</taxon>
        <taxon>Pseudomonadota</taxon>
        <taxon>Gammaproteobacteria</taxon>
        <taxon>Oceanospirillales</taxon>
        <taxon>Oceanospirillaceae</taxon>
        <taxon>Motiliproteus</taxon>
    </lineage>
</organism>